<keyword evidence="7 11" id="KW-0274">FAD</keyword>
<dbReference type="PROSITE" id="PS01281">
    <property type="entry name" value="GIDA_2"/>
    <property type="match status" value="1"/>
</dbReference>
<dbReference type="RefSeq" id="WP_377171760.1">
    <property type="nucleotide sequence ID" value="NZ_JBHSMQ010000014.1"/>
</dbReference>
<gene>
    <name evidence="11" type="primary">mnmG</name>
    <name evidence="11" type="synonym">gidA</name>
    <name evidence="14" type="ORF">ACFQDI_23870</name>
</gene>
<feature type="domain" description="tRNA uridine 5-carboxymethylaminomethyl modification enzyme C-terminal subdomain" evidence="13">
    <location>
        <begin position="560"/>
        <end position="631"/>
    </location>
</feature>
<dbReference type="EMBL" id="JBHSMQ010000014">
    <property type="protein sequence ID" value="MFC5457929.1"/>
    <property type="molecule type" value="Genomic_DNA"/>
</dbReference>
<comment type="subunit">
    <text evidence="9 11">Homodimer. Heterotetramer of two MnmE and two MnmG subunits.</text>
</comment>
<dbReference type="HAMAP" id="MF_00129">
    <property type="entry name" value="MnmG_GidA"/>
    <property type="match status" value="1"/>
</dbReference>
<evidence type="ECO:0000256" key="7">
    <source>
        <dbReference type="ARBA" id="ARBA00022827"/>
    </source>
</evidence>
<keyword evidence="8 11" id="KW-0520">NAD</keyword>
<dbReference type="Gene3D" id="3.50.50.60">
    <property type="entry name" value="FAD/NAD(P)-binding domain"/>
    <property type="match status" value="2"/>
</dbReference>
<organism evidence="14 15">
    <name type="scientific">Prosthecobacter fluviatilis</name>
    <dbReference type="NCBI Taxonomy" id="445931"/>
    <lineage>
        <taxon>Bacteria</taxon>
        <taxon>Pseudomonadati</taxon>
        <taxon>Verrucomicrobiota</taxon>
        <taxon>Verrucomicrobiia</taxon>
        <taxon>Verrucomicrobiales</taxon>
        <taxon>Verrucomicrobiaceae</taxon>
        <taxon>Prosthecobacter</taxon>
    </lineage>
</organism>
<protein>
    <recommendedName>
        <fullName evidence="4 11">tRNA uridine 5-carboxymethylaminomethyl modification enzyme MnmG</fullName>
    </recommendedName>
    <alternativeName>
        <fullName evidence="10 11">Glucose-inhibited division protein A</fullName>
    </alternativeName>
</protein>
<evidence type="ECO:0000259" key="13">
    <source>
        <dbReference type="SMART" id="SM01228"/>
    </source>
</evidence>
<dbReference type="PANTHER" id="PTHR11806:SF0">
    <property type="entry name" value="PROTEIN MTO1 HOMOLOG, MITOCHONDRIAL"/>
    <property type="match status" value="1"/>
</dbReference>
<dbReference type="PANTHER" id="PTHR11806">
    <property type="entry name" value="GLUCOSE INHIBITED DIVISION PROTEIN A"/>
    <property type="match status" value="1"/>
</dbReference>
<dbReference type="Gene3D" id="1.10.10.1800">
    <property type="entry name" value="tRNA uridine 5-carboxymethylaminomethyl modification enzyme MnmG/GidA"/>
    <property type="match status" value="1"/>
</dbReference>
<feature type="region of interest" description="Disordered" evidence="12">
    <location>
        <begin position="230"/>
        <end position="258"/>
    </location>
</feature>
<dbReference type="Proteomes" id="UP001596052">
    <property type="component" value="Unassembled WGS sequence"/>
</dbReference>
<dbReference type="InterPro" id="IPR044920">
    <property type="entry name" value="MnmG_C_subdom_sf"/>
</dbReference>
<dbReference type="SUPFAM" id="SSF51905">
    <property type="entry name" value="FAD/NAD(P)-binding domain"/>
    <property type="match status" value="1"/>
</dbReference>
<proteinExistence type="inferred from homology"/>
<comment type="subcellular location">
    <subcellularLocation>
        <location evidence="11">Cytoplasm</location>
    </subcellularLocation>
</comment>
<sequence>MSTSLFTFPKHYDVIVCGAGHAGVEAAMAAARLGCQTAILTQNLDTISQMSCNPAIGGLAKGHVVREIDALGGVMGRNTDATGIQFRMLNARKGPSVQAPRAQCDKKAYQFRMKWLIENQPNLDMHQGNAAEILVENDAVVGVRTSLGMVYRAKAVVISSGTFMRGLLHVGQQNQAGGRMGDSISTLSDSLRALGFDVQRFKTGTPCRLNSRSIDFSKCELQPGDEPAPRFSYLSGTLPEDEPEAQTEAATPLPGTGPNQFTLNSWTSEKFHVEQIPCWITYTTPQTHDIIRANIHKSAMYSGKIEGVGPRYCPSVEDKVVRFAEKERHQIFLEPEGRHTREFYVNGVSTSLPFEVQYDFIRSIPGLEKAEIIRPGYAVEYDYCPPTQLHPTLETKRVSGLYFAGQINGTSGYEEAAGQGLIAGANAALKAQGRPPFLLQRSQAYLAVMIDDLVTKGTTEPYRLFTSRAEYRLLLRQDNCDLRLTPLAAQVGLVSPFRIHHTEEKIAAIVAARTLLQEVRMGDVTLEKWLRRPESTPAQLPAEMYSRFTPEVWSLVENDVKYAGYITRQEDMVAKTSRMEEKMIPADFDYHAIPGLKTEAKHRLTALRPATLGQAARAQGVNPADIALLAVMLKRGSLETEGSDLKA</sequence>
<comment type="cofactor">
    <cofactor evidence="1 11">
        <name>FAD</name>
        <dbReference type="ChEBI" id="CHEBI:57692"/>
    </cofactor>
</comment>
<keyword evidence="5 11" id="KW-0285">Flavoprotein</keyword>
<evidence type="ECO:0000313" key="14">
    <source>
        <dbReference type="EMBL" id="MFC5457929.1"/>
    </source>
</evidence>
<reference evidence="15" key="1">
    <citation type="journal article" date="2019" name="Int. J. Syst. Evol. Microbiol.">
        <title>The Global Catalogue of Microorganisms (GCM) 10K type strain sequencing project: providing services to taxonomists for standard genome sequencing and annotation.</title>
        <authorList>
            <consortium name="The Broad Institute Genomics Platform"/>
            <consortium name="The Broad Institute Genome Sequencing Center for Infectious Disease"/>
            <person name="Wu L."/>
            <person name="Ma J."/>
        </authorList>
    </citation>
    <scope>NUCLEOTIDE SEQUENCE [LARGE SCALE GENOMIC DNA]</scope>
    <source>
        <strain evidence="15">CGMCC 4.1469</strain>
    </source>
</reference>
<dbReference type="InterPro" id="IPR047001">
    <property type="entry name" value="MnmG_C_subdom"/>
</dbReference>
<dbReference type="InterPro" id="IPR026904">
    <property type="entry name" value="MnmG_C"/>
</dbReference>
<evidence type="ECO:0000256" key="8">
    <source>
        <dbReference type="ARBA" id="ARBA00023027"/>
    </source>
</evidence>
<comment type="similarity">
    <text evidence="3 11">Belongs to the MnmG family.</text>
</comment>
<keyword evidence="6 11" id="KW-0819">tRNA processing</keyword>
<evidence type="ECO:0000256" key="2">
    <source>
        <dbReference type="ARBA" id="ARBA00003717"/>
    </source>
</evidence>
<dbReference type="InterPro" id="IPR004416">
    <property type="entry name" value="MnmG"/>
</dbReference>
<dbReference type="InterPro" id="IPR040131">
    <property type="entry name" value="MnmG_N"/>
</dbReference>
<evidence type="ECO:0000313" key="15">
    <source>
        <dbReference type="Proteomes" id="UP001596052"/>
    </source>
</evidence>
<evidence type="ECO:0000256" key="9">
    <source>
        <dbReference type="ARBA" id="ARBA00025948"/>
    </source>
</evidence>
<evidence type="ECO:0000256" key="11">
    <source>
        <dbReference type="HAMAP-Rule" id="MF_00129"/>
    </source>
</evidence>
<keyword evidence="15" id="KW-1185">Reference proteome</keyword>
<evidence type="ECO:0000256" key="4">
    <source>
        <dbReference type="ARBA" id="ARBA00020461"/>
    </source>
</evidence>
<dbReference type="InterPro" id="IPR049312">
    <property type="entry name" value="GIDA_C_N"/>
</dbReference>
<comment type="caution">
    <text evidence="14">The sequence shown here is derived from an EMBL/GenBank/DDBJ whole genome shotgun (WGS) entry which is preliminary data.</text>
</comment>
<dbReference type="Pfam" id="PF21680">
    <property type="entry name" value="GIDA_C_1st"/>
    <property type="match status" value="1"/>
</dbReference>
<feature type="binding site" evidence="11">
    <location>
        <begin position="309"/>
        <end position="323"/>
    </location>
    <ligand>
        <name>NAD(+)</name>
        <dbReference type="ChEBI" id="CHEBI:57540"/>
    </ligand>
</feature>
<dbReference type="SMART" id="SM01228">
    <property type="entry name" value="GIDA_assoc_3"/>
    <property type="match status" value="1"/>
</dbReference>
<keyword evidence="11" id="KW-0963">Cytoplasm</keyword>
<dbReference type="Pfam" id="PF13932">
    <property type="entry name" value="SAM_GIDA_C"/>
    <property type="match status" value="1"/>
</dbReference>
<dbReference type="Pfam" id="PF01134">
    <property type="entry name" value="GIDA"/>
    <property type="match status" value="2"/>
</dbReference>
<evidence type="ECO:0000256" key="1">
    <source>
        <dbReference type="ARBA" id="ARBA00001974"/>
    </source>
</evidence>
<dbReference type="InterPro" id="IPR036188">
    <property type="entry name" value="FAD/NAD-bd_sf"/>
</dbReference>
<name>A0ABW0KWZ5_9BACT</name>
<comment type="caution">
    <text evidence="11">Lacks conserved residue(s) required for the propagation of feature annotation.</text>
</comment>
<dbReference type="InterPro" id="IPR002218">
    <property type="entry name" value="MnmG-rel"/>
</dbReference>
<evidence type="ECO:0000256" key="5">
    <source>
        <dbReference type="ARBA" id="ARBA00022630"/>
    </source>
</evidence>
<evidence type="ECO:0000256" key="6">
    <source>
        <dbReference type="ARBA" id="ARBA00022694"/>
    </source>
</evidence>
<feature type="binding site" evidence="11">
    <location>
        <begin position="18"/>
        <end position="23"/>
    </location>
    <ligand>
        <name>FAD</name>
        <dbReference type="ChEBI" id="CHEBI:57692"/>
    </ligand>
</feature>
<dbReference type="InterPro" id="IPR020595">
    <property type="entry name" value="MnmG-rel_CS"/>
</dbReference>
<evidence type="ECO:0000256" key="10">
    <source>
        <dbReference type="ARBA" id="ARBA00031800"/>
    </source>
</evidence>
<dbReference type="PROSITE" id="PS01280">
    <property type="entry name" value="GIDA_1"/>
    <property type="match status" value="1"/>
</dbReference>
<evidence type="ECO:0000256" key="3">
    <source>
        <dbReference type="ARBA" id="ARBA00007653"/>
    </source>
</evidence>
<accession>A0ABW0KWZ5</accession>
<dbReference type="Gene3D" id="1.10.150.570">
    <property type="entry name" value="GidA associated domain, C-terminal subdomain"/>
    <property type="match status" value="1"/>
</dbReference>
<evidence type="ECO:0000256" key="12">
    <source>
        <dbReference type="SAM" id="MobiDB-lite"/>
    </source>
</evidence>
<comment type="function">
    <text evidence="2 11">NAD-binding protein involved in the addition of a carboxymethylaminomethyl (cmnm) group at the wobble position (U34) of certain tRNAs, forming tRNA-cmnm(5)s(2)U34.</text>
</comment>